<evidence type="ECO:0000259" key="11">
    <source>
        <dbReference type="Pfam" id="PF01406"/>
    </source>
</evidence>
<organism evidence="12 13">
    <name type="scientific">Cuniculiplasma divulgatum</name>
    <dbReference type="NCBI Taxonomy" id="1673428"/>
    <lineage>
        <taxon>Archaea</taxon>
        <taxon>Methanobacteriati</taxon>
        <taxon>Thermoplasmatota</taxon>
        <taxon>Thermoplasmata</taxon>
        <taxon>Thermoplasmatales</taxon>
        <taxon>Cuniculiplasmataceae</taxon>
        <taxon>Cuniculiplasma</taxon>
    </lineage>
</organism>
<dbReference type="PRINTS" id="PR00983">
    <property type="entry name" value="TRNASYNTHCYS"/>
</dbReference>
<dbReference type="InterPro" id="IPR032678">
    <property type="entry name" value="tRNA-synt_1_cat_dom"/>
</dbReference>
<keyword evidence="3" id="KW-0479">Metal-binding</keyword>
<sequence>MILHDHLSDKLKSLNKKGNVIKLFVCGPTVYDEPHLGHIKTYITFDVLAKYLRHKGYSVFFLENITDIDDKIINRAMETDQNPLELSSLYFQKFIEAMKFAKIDSVNFYAPATEHIKEIIRQIKILERRGYTYKLPDGIYYRVWMDRNYGILSGQKADKLEQGKRATVSDFKEDTRDFVLWKFQKTEKEPAWMSPWGMGRPGWHIEDTAISGKYFGNHYDIHGAGTDLLFPHHESELSIMSSLKGNSRVVDFWIYSGLLKINGTKMSKSENNFITVKEISEKYSSETVRMAFLSNNYASETDFSESLLEEAKKNVEYINRAYMLLSGVRGKGKKLDYGNLFKAIDREMEKDLNTRSSVAGLLEVCSMIYKNIDNMDETDANLLKTRIDEIDSYLGILVRESTVLSKKSIEELVKLRENLRKERKYEYSDVLRNALQESGVIIEDGQGKSGWHYELR</sequence>
<name>A0A1N5UVY8_9ARCH</name>
<evidence type="ECO:0000256" key="1">
    <source>
        <dbReference type="ARBA" id="ARBA00001947"/>
    </source>
</evidence>
<feature type="short sequence motif" description="'HIGH' region" evidence="10">
    <location>
        <begin position="28"/>
        <end position="38"/>
    </location>
</feature>
<dbReference type="GO" id="GO:0046872">
    <property type="term" value="F:metal ion binding"/>
    <property type="evidence" value="ECO:0007669"/>
    <property type="project" value="UniProtKB-KW"/>
</dbReference>
<evidence type="ECO:0000256" key="3">
    <source>
        <dbReference type="ARBA" id="ARBA00022723"/>
    </source>
</evidence>
<accession>A0A1N5UVY8</accession>
<keyword evidence="8 10" id="KW-0030">Aminoacyl-tRNA synthetase</keyword>
<evidence type="ECO:0000256" key="7">
    <source>
        <dbReference type="ARBA" id="ARBA00022917"/>
    </source>
</evidence>
<evidence type="ECO:0000256" key="2">
    <source>
        <dbReference type="ARBA" id="ARBA00022598"/>
    </source>
</evidence>
<dbReference type="NCBIfam" id="TIGR00435">
    <property type="entry name" value="cysS"/>
    <property type="match status" value="1"/>
</dbReference>
<keyword evidence="5" id="KW-0862">Zinc</keyword>
<dbReference type="HAMAP" id="MF_00041">
    <property type="entry name" value="Cys_tRNA_synth"/>
    <property type="match status" value="1"/>
</dbReference>
<dbReference type="PANTHER" id="PTHR10890">
    <property type="entry name" value="CYSTEINYL-TRNA SYNTHETASE"/>
    <property type="match status" value="1"/>
</dbReference>
<feature type="short sequence motif" description="'KMSKS' region" evidence="10">
    <location>
        <begin position="265"/>
        <end position="269"/>
    </location>
</feature>
<dbReference type="GeneID" id="41588400"/>
<comment type="catalytic activity">
    <reaction evidence="9 10">
        <text>tRNA(Cys) + L-cysteine + ATP = L-cysteinyl-tRNA(Cys) + AMP + diphosphate</text>
        <dbReference type="Rhea" id="RHEA:17773"/>
        <dbReference type="Rhea" id="RHEA-COMP:9661"/>
        <dbReference type="Rhea" id="RHEA-COMP:9679"/>
        <dbReference type="ChEBI" id="CHEBI:30616"/>
        <dbReference type="ChEBI" id="CHEBI:33019"/>
        <dbReference type="ChEBI" id="CHEBI:35235"/>
        <dbReference type="ChEBI" id="CHEBI:78442"/>
        <dbReference type="ChEBI" id="CHEBI:78517"/>
        <dbReference type="ChEBI" id="CHEBI:456215"/>
        <dbReference type="EC" id="6.1.1.16"/>
    </reaction>
</comment>
<evidence type="ECO:0000256" key="9">
    <source>
        <dbReference type="ARBA" id="ARBA00047398"/>
    </source>
</evidence>
<dbReference type="EMBL" id="LT671858">
    <property type="protein sequence ID" value="SIM65113.1"/>
    <property type="molecule type" value="Genomic_DNA"/>
</dbReference>
<dbReference type="EC" id="6.1.1.16" evidence="10"/>
<dbReference type="GO" id="GO:0005737">
    <property type="term" value="C:cytoplasm"/>
    <property type="evidence" value="ECO:0007669"/>
    <property type="project" value="UniProtKB-SubCell"/>
</dbReference>
<evidence type="ECO:0000256" key="8">
    <source>
        <dbReference type="ARBA" id="ARBA00023146"/>
    </source>
</evidence>
<dbReference type="RefSeq" id="WP_148689829.1">
    <property type="nucleotide sequence ID" value="NZ_LT671858.1"/>
</dbReference>
<dbReference type="GO" id="GO:0004817">
    <property type="term" value="F:cysteine-tRNA ligase activity"/>
    <property type="evidence" value="ECO:0007669"/>
    <property type="project" value="UniProtKB-UniRule"/>
</dbReference>
<dbReference type="Proteomes" id="UP000195607">
    <property type="component" value="Chromosome I"/>
</dbReference>
<comment type="similarity">
    <text evidence="10">Belongs to the class-I aminoacyl-tRNA synthetase family.</text>
</comment>
<gene>
    <name evidence="10" type="primary">cysS</name>
    <name evidence="12" type="ORF">CSP5_1141</name>
</gene>
<protein>
    <recommendedName>
        <fullName evidence="10">Cysteine--tRNA ligase</fullName>
        <ecNumber evidence="10">6.1.1.16</ecNumber>
    </recommendedName>
    <alternativeName>
        <fullName evidence="10">Cysteinyl-tRNA synthetase</fullName>
        <shortName evidence="10">CysRS</shortName>
    </alternativeName>
</protein>
<keyword evidence="4 10" id="KW-0547">Nucleotide-binding</keyword>
<dbReference type="Gene3D" id="3.40.50.620">
    <property type="entry name" value="HUPs"/>
    <property type="match status" value="1"/>
</dbReference>
<evidence type="ECO:0000256" key="4">
    <source>
        <dbReference type="ARBA" id="ARBA00022741"/>
    </source>
</evidence>
<dbReference type="GO" id="GO:0005524">
    <property type="term" value="F:ATP binding"/>
    <property type="evidence" value="ECO:0007669"/>
    <property type="project" value="UniProtKB-UniRule"/>
</dbReference>
<comment type="subcellular location">
    <subcellularLocation>
        <location evidence="10">Cytoplasm</location>
    </subcellularLocation>
</comment>
<evidence type="ECO:0000256" key="6">
    <source>
        <dbReference type="ARBA" id="ARBA00022840"/>
    </source>
</evidence>
<proteinExistence type="inferred from homology"/>
<evidence type="ECO:0000256" key="5">
    <source>
        <dbReference type="ARBA" id="ARBA00022833"/>
    </source>
</evidence>
<feature type="domain" description="tRNA synthetases class I catalytic" evidence="11">
    <location>
        <begin position="17"/>
        <end position="312"/>
    </location>
</feature>
<evidence type="ECO:0000313" key="13">
    <source>
        <dbReference type="Proteomes" id="UP000195607"/>
    </source>
</evidence>
<dbReference type="AlphaFoldDB" id="A0A1N5UVY8"/>
<comment type="caution">
    <text evidence="10">Lacks conserved residue(s) required for the propagation of feature annotation.</text>
</comment>
<keyword evidence="7 10" id="KW-0648">Protein biosynthesis</keyword>
<dbReference type="PANTHER" id="PTHR10890:SF3">
    <property type="entry name" value="CYSTEINE--TRNA LIGASE, CYTOPLASMIC"/>
    <property type="match status" value="1"/>
</dbReference>
<dbReference type="InterPro" id="IPR014729">
    <property type="entry name" value="Rossmann-like_a/b/a_fold"/>
</dbReference>
<dbReference type="Gene3D" id="1.20.120.1910">
    <property type="entry name" value="Cysteine-tRNA ligase, C-terminal anti-codon recognition domain"/>
    <property type="match status" value="1"/>
</dbReference>
<keyword evidence="6 10" id="KW-0067">ATP-binding</keyword>
<dbReference type="GO" id="GO:0006423">
    <property type="term" value="P:cysteinyl-tRNA aminoacylation"/>
    <property type="evidence" value="ECO:0007669"/>
    <property type="project" value="UniProtKB-UniRule"/>
</dbReference>
<dbReference type="Pfam" id="PF01406">
    <property type="entry name" value="tRNA-synt_1e"/>
    <property type="match status" value="1"/>
</dbReference>
<dbReference type="InterPro" id="IPR015803">
    <property type="entry name" value="Cys-tRNA-ligase"/>
</dbReference>
<evidence type="ECO:0000256" key="10">
    <source>
        <dbReference type="HAMAP-Rule" id="MF_00041"/>
    </source>
</evidence>
<reference evidence="12 13" key="1">
    <citation type="submission" date="2016-04" db="EMBL/GenBank/DDBJ databases">
        <authorList>
            <person name="Evans L.H."/>
            <person name="Alamgir A."/>
            <person name="Owens N."/>
            <person name="Weber N.D."/>
            <person name="Virtaneva K."/>
            <person name="Barbian K."/>
            <person name="Babar A."/>
            <person name="Rosenke K."/>
        </authorList>
    </citation>
    <scope>NUCLEOTIDE SEQUENCE [LARGE SCALE GENOMIC DNA]</scope>
    <source>
        <strain evidence="13">S5(T) (JCM 30642 \VKM B-2941)</strain>
    </source>
</reference>
<evidence type="ECO:0000313" key="12">
    <source>
        <dbReference type="EMBL" id="SIM65113.1"/>
    </source>
</evidence>
<keyword evidence="2 10" id="KW-0436">Ligase</keyword>
<comment type="cofactor">
    <cofactor evidence="1">
        <name>Zn(2+)</name>
        <dbReference type="ChEBI" id="CHEBI:29105"/>
    </cofactor>
</comment>
<dbReference type="InterPro" id="IPR009080">
    <property type="entry name" value="tRNAsynth_Ia_anticodon-bd"/>
</dbReference>
<dbReference type="SUPFAM" id="SSF52374">
    <property type="entry name" value="Nucleotidylyl transferase"/>
    <property type="match status" value="1"/>
</dbReference>
<feature type="binding site" evidence="10">
    <location>
        <position position="268"/>
    </location>
    <ligand>
        <name>ATP</name>
        <dbReference type="ChEBI" id="CHEBI:30616"/>
    </ligand>
</feature>
<dbReference type="InterPro" id="IPR024909">
    <property type="entry name" value="Cys-tRNA/MSH_ligase"/>
</dbReference>
<dbReference type="SUPFAM" id="SSF47323">
    <property type="entry name" value="Anticodon-binding domain of a subclass of class I aminoacyl-tRNA synthetases"/>
    <property type="match status" value="1"/>
</dbReference>
<keyword evidence="10" id="KW-0963">Cytoplasm</keyword>